<keyword evidence="1" id="KW-0472">Membrane</keyword>
<dbReference type="AlphaFoldDB" id="A0AAW1HGS7"/>
<feature type="transmembrane region" description="Helical" evidence="1">
    <location>
        <begin position="399"/>
        <end position="421"/>
    </location>
</feature>
<dbReference type="Pfam" id="PF03372">
    <property type="entry name" value="Exo_endo_phos"/>
    <property type="match status" value="1"/>
</dbReference>
<keyword evidence="1" id="KW-0812">Transmembrane</keyword>
<dbReference type="InterPro" id="IPR036691">
    <property type="entry name" value="Endo/exonu/phosph_ase_sf"/>
</dbReference>
<dbReference type="SUPFAM" id="SSF56219">
    <property type="entry name" value="DNase I-like"/>
    <property type="match status" value="1"/>
</dbReference>
<feature type="domain" description="Endonuclease/exonuclease/phosphatase" evidence="2">
    <location>
        <begin position="4"/>
        <end position="206"/>
    </location>
</feature>
<dbReference type="PANTHER" id="PTHR33710">
    <property type="entry name" value="BNAC02G09200D PROTEIN"/>
    <property type="match status" value="1"/>
</dbReference>
<reference evidence="3" key="1">
    <citation type="submission" date="2024-03" db="EMBL/GenBank/DDBJ databases">
        <title>WGS assembly of Saponaria officinalis var. Norfolk2.</title>
        <authorList>
            <person name="Jenkins J."/>
            <person name="Shu S."/>
            <person name="Grimwood J."/>
            <person name="Barry K."/>
            <person name="Goodstein D."/>
            <person name="Schmutz J."/>
            <person name="Leebens-Mack J."/>
            <person name="Osbourn A."/>
        </authorList>
    </citation>
    <scope>NUCLEOTIDE SEQUENCE [LARGE SCALE GENOMIC DNA]</scope>
    <source>
        <strain evidence="3">JIC</strain>
    </source>
</reference>
<dbReference type="Proteomes" id="UP001443914">
    <property type="component" value="Unassembled WGS sequence"/>
</dbReference>
<dbReference type="Gene3D" id="3.60.10.10">
    <property type="entry name" value="Endonuclease/exonuclease/phosphatase"/>
    <property type="match status" value="1"/>
</dbReference>
<protein>
    <recommendedName>
        <fullName evidence="2">Endonuclease/exonuclease/phosphatase domain-containing protein</fullName>
    </recommendedName>
</protein>
<evidence type="ECO:0000256" key="1">
    <source>
        <dbReference type="SAM" id="Phobius"/>
    </source>
</evidence>
<gene>
    <name evidence="3" type="ORF">RND81_11G007500</name>
</gene>
<name>A0AAW1HGS7_SAPOF</name>
<sequence>MIGLSWNCRGLNNPLAPRIPKIRALLLSNNYDFMFLPETKCNVDKVSPLFLSFGFTNFCGHDVDGRSGGLFVGWKSRINLRCTFVCKNYIIMEYMECSSALWYLCLVYGEPDTAKRVDVWESLENWLISHNKPFLMLGDINQVDYREDKMKLIDVPFKGPRFTWCNKQRDKDKLFERLDKAYASYEWFLKYSDVGVTHYPIQISDHAPIEINFFLNQKKRKRSYKIEAWNLDNDDSFIRDLMKKWSMNKKKGWAMEWDEFDAKLDKALRKNVDEGDPHEYDNIHGQLLDFAEASAKYWKQRAKIKWTVDGDTCTKFFFGWVKGRAGANSIFNIKDSEGNWISDEVSMGDVFRDYFKSIFCPEVRNIGPEELIRENHEVFRNVKYGFSEADTLIQMKIQVFWVTSYFLKLVFPNLFLVKYFLIMEYQNKAVSISLGVFNLV</sequence>
<dbReference type="InterPro" id="IPR005135">
    <property type="entry name" value="Endo/exonuclease/phosphatase"/>
</dbReference>
<keyword evidence="1" id="KW-1133">Transmembrane helix</keyword>
<accession>A0AAW1HGS7</accession>
<evidence type="ECO:0000313" key="4">
    <source>
        <dbReference type="Proteomes" id="UP001443914"/>
    </source>
</evidence>
<dbReference type="GO" id="GO:0003824">
    <property type="term" value="F:catalytic activity"/>
    <property type="evidence" value="ECO:0007669"/>
    <property type="project" value="InterPro"/>
</dbReference>
<proteinExistence type="predicted"/>
<dbReference type="PANTHER" id="PTHR33710:SF79">
    <property type="entry name" value="OS06G0205337 PROTEIN"/>
    <property type="match status" value="1"/>
</dbReference>
<evidence type="ECO:0000259" key="2">
    <source>
        <dbReference type="Pfam" id="PF03372"/>
    </source>
</evidence>
<evidence type="ECO:0000313" key="3">
    <source>
        <dbReference type="EMBL" id="KAK9675442.1"/>
    </source>
</evidence>
<organism evidence="3 4">
    <name type="scientific">Saponaria officinalis</name>
    <name type="common">Common soapwort</name>
    <name type="synonym">Lychnis saponaria</name>
    <dbReference type="NCBI Taxonomy" id="3572"/>
    <lineage>
        <taxon>Eukaryota</taxon>
        <taxon>Viridiplantae</taxon>
        <taxon>Streptophyta</taxon>
        <taxon>Embryophyta</taxon>
        <taxon>Tracheophyta</taxon>
        <taxon>Spermatophyta</taxon>
        <taxon>Magnoliopsida</taxon>
        <taxon>eudicotyledons</taxon>
        <taxon>Gunneridae</taxon>
        <taxon>Pentapetalae</taxon>
        <taxon>Caryophyllales</taxon>
        <taxon>Caryophyllaceae</taxon>
        <taxon>Caryophylleae</taxon>
        <taxon>Saponaria</taxon>
    </lineage>
</organism>
<dbReference type="EMBL" id="JBDFQZ010000011">
    <property type="protein sequence ID" value="KAK9675442.1"/>
    <property type="molecule type" value="Genomic_DNA"/>
</dbReference>
<keyword evidence="4" id="KW-1185">Reference proteome</keyword>
<comment type="caution">
    <text evidence="3">The sequence shown here is derived from an EMBL/GenBank/DDBJ whole genome shotgun (WGS) entry which is preliminary data.</text>
</comment>